<dbReference type="EMBL" id="MT141341">
    <property type="protein sequence ID" value="QJA58837.1"/>
    <property type="molecule type" value="Genomic_DNA"/>
</dbReference>
<reference evidence="2" key="1">
    <citation type="submission" date="2020-03" db="EMBL/GenBank/DDBJ databases">
        <title>The deep terrestrial virosphere.</title>
        <authorList>
            <person name="Holmfeldt K."/>
            <person name="Nilsson E."/>
            <person name="Simone D."/>
            <person name="Lopez-Fernandez M."/>
            <person name="Wu X."/>
            <person name="de Brujin I."/>
            <person name="Lundin D."/>
            <person name="Andersson A."/>
            <person name="Bertilsson S."/>
            <person name="Dopson M."/>
        </authorList>
    </citation>
    <scope>NUCLEOTIDE SEQUENCE</scope>
    <source>
        <strain evidence="2">MM415B01404</strain>
    </source>
</reference>
<keyword evidence="1" id="KW-1133">Transmembrane helix</keyword>
<organism evidence="2">
    <name type="scientific">viral metagenome</name>
    <dbReference type="NCBI Taxonomy" id="1070528"/>
    <lineage>
        <taxon>unclassified sequences</taxon>
        <taxon>metagenomes</taxon>
        <taxon>organismal metagenomes</taxon>
    </lineage>
</organism>
<protein>
    <submittedName>
        <fullName evidence="2">Uncharacterized protein</fullName>
    </submittedName>
</protein>
<dbReference type="AlphaFoldDB" id="A0A6M3IP42"/>
<accession>A0A6M3IP42</accession>
<sequence>MTDSGNIEIIIGIAKDTANKVEKLVSVVMELHTEVGSLKDWRTTHENQTEYINKGAQDREKRLRLLELWQAKFSTPLAVIGILTSVLGFYYLILQVVSKFGI</sequence>
<gene>
    <name evidence="2" type="ORF">MM415B01404_0009</name>
</gene>
<proteinExistence type="predicted"/>
<feature type="transmembrane region" description="Helical" evidence="1">
    <location>
        <begin position="73"/>
        <end position="93"/>
    </location>
</feature>
<keyword evidence="1" id="KW-0472">Membrane</keyword>
<name>A0A6M3IP42_9ZZZZ</name>
<keyword evidence="1" id="KW-0812">Transmembrane</keyword>
<evidence type="ECO:0000256" key="1">
    <source>
        <dbReference type="SAM" id="Phobius"/>
    </source>
</evidence>
<evidence type="ECO:0000313" key="2">
    <source>
        <dbReference type="EMBL" id="QJA58837.1"/>
    </source>
</evidence>